<keyword evidence="1" id="KW-0808">Transferase</keyword>
<dbReference type="InterPro" id="IPR044843">
    <property type="entry name" value="Trans_IPPS_bact-type"/>
</dbReference>
<dbReference type="InterPro" id="IPR002060">
    <property type="entry name" value="Squ/phyt_synthse"/>
</dbReference>
<dbReference type="SFLD" id="SFLDG01018">
    <property type="entry name" value="Squalene/Phytoene_Synthase_Lik"/>
    <property type="match status" value="1"/>
</dbReference>
<dbReference type="EMBL" id="GQ412709">
    <property type="protein sequence ID" value="ACU26478.1"/>
    <property type="molecule type" value="Genomic_DNA"/>
</dbReference>
<proteinExistence type="predicted"/>
<dbReference type="Gene3D" id="1.10.600.10">
    <property type="entry name" value="Farnesyl Diphosphate Synthase"/>
    <property type="match status" value="1"/>
</dbReference>
<dbReference type="CDD" id="cd00683">
    <property type="entry name" value="Trans_IPPS_HH"/>
    <property type="match status" value="1"/>
</dbReference>
<dbReference type="InterPro" id="IPR019845">
    <property type="entry name" value="Squalene/phytoene_synthase_CS"/>
</dbReference>
<evidence type="ECO:0000313" key="2">
    <source>
        <dbReference type="EMBL" id="ACU26478.1"/>
    </source>
</evidence>
<dbReference type="GO" id="GO:0051996">
    <property type="term" value="F:squalene synthase [NAD(P)H] activity"/>
    <property type="evidence" value="ECO:0007669"/>
    <property type="project" value="InterPro"/>
</dbReference>
<protein>
    <submittedName>
        <fullName evidence="2">Phytoene/squalene synthetase</fullName>
    </submittedName>
</protein>
<dbReference type="InterPro" id="IPR033904">
    <property type="entry name" value="Trans_IPPS_HH"/>
</dbReference>
<evidence type="ECO:0000256" key="1">
    <source>
        <dbReference type="ARBA" id="ARBA00022679"/>
    </source>
</evidence>
<dbReference type="InterPro" id="IPR008949">
    <property type="entry name" value="Isoprenoid_synthase_dom_sf"/>
</dbReference>
<accession>C7FPH5</accession>
<dbReference type="GO" id="GO:0004311">
    <property type="term" value="F:geranylgeranyl diphosphate synthase activity"/>
    <property type="evidence" value="ECO:0007669"/>
    <property type="project" value="InterPro"/>
</dbReference>
<dbReference type="SUPFAM" id="SSF48576">
    <property type="entry name" value="Terpenoid synthases"/>
    <property type="match status" value="1"/>
</dbReference>
<dbReference type="SFLD" id="SFLDS00005">
    <property type="entry name" value="Isoprenoid_Synthase_Type_I"/>
    <property type="match status" value="1"/>
</dbReference>
<dbReference type="Pfam" id="PF00494">
    <property type="entry name" value="SQS_PSY"/>
    <property type="match status" value="1"/>
</dbReference>
<dbReference type="PROSITE" id="PS01045">
    <property type="entry name" value="SQUALEN_PHYTOEN_SYN_2"/>
    <property type="match status" value="1"/>
</dbReference>
<reference evidence="2" key="1">
    <citation type="journal article" date="2009" name="Environ. Microbiol. Rep.">
        <title>Characterization of canthaxanthin biosynthesis genes from an uncultured marine bacterium.</title>
        <authorList>
            <person name="Maresca J.A."/>
            <person name="Braff J.C."/>
            <person name="Delong E.F."/>
        </authorList>
    </citation>
    <scope>NUCLEOTIDE SEQUENCE</scope>
</reference>
<sequence>MTSALATRTMAAESRQVLASHARTFNLASVFLPRDQRDDAAIVYAFCRTVDDLVDEARHPEEGERDIGHLAEMLRGERPASPLAEAFLEVAERRGFPLQAAHDLMQGVLSDVGEVTLVDDRDLIQYGYAVAGTVGLMMCGVIGVREPWALAHAIDLGVAMQITNISRDVVEDAGRGRIYIPTRRLVAAGIDPEQVRVGDIDGEAFAPVLRDVLELAERYYASGDEGMRAIPWRPRLAIQSASRVYRAIGLVLRDRAYDVTQGRAVVPGAAKVSWVLRAVVRASLCGLSARKAHDPALHTALRGRPGTDALAPPMGTRVKALAR</sequence>
<dbReference type="AlphaFoldDB" id="C7FPH5"/>
<dbReference type="PANTHER" id="PTHR31480">
    <property type="entry name" value="BIFUNCTIONAL LYCOPENE CYCLASE/PHYTOENE SYNTHASE"/>
    <property type="match status" value="1"/>
</dbReference>
<dbReference type="GO" id="GO:0016117">
    <property type="term" value="P:carotenoid biosynthetic process"/>
    <property type="evidence" value="ECO:0007669"/>
    <property type="project" value="UniProtKB-ARBA"/>
</dbReference>
<organism evidence="2">
    <name type="scientific">uncultured bacterium HF186_25m_13D19</name>
    <dbReference type="NCBI Taxonomy" id="662888"/>
    <lineage>
        <taxon>Bacteria</taxon>
        <taxon>environmental samples</taxon>
    </lineage>
</organism>
<dbReference type="SFLD" id="SFLDG01212">
    <property type="entry name" value="Phytoene_synthase_like"/>
    <property type="match status" value="1"/>
</dbReference>
<name>C7FPH5_9BACT</name>